<dbReference type="PANTHER" id="PTHR33067">
    <property type="entry name" value="RNA-DIRECTED DNA POLYMERASE-RELATED"/>
    <property type="match status" value="1"/>
</dbReference>
<dbReference type="EMBL" id="JBANAX010000680">
    <property type="protein sequence ID" value="KAL1197952.1"/>
    <property type="molecule type" value="Genomic_DNA"/>
</dbReference>
<gene>
    <name evidence="1" type="ORF">V5N11_013640</name>
</gene>
<organism evidence="1 2">
    <name type="scientific">Cardamine amara subsp. amara</name>
    <dbReference type="NCBI Taxonomy" id="228776"/>
    <lineage>
        <taxon>Eukaryota</taxon>
        <taxon>Viridiplantae</taxon>
        <taxon>Streptophyta</taxon>
        <taxon>Embryophyta</taxon>
        <taxon>Tracheophyta</taxon>
        <taxon>Spermatophyta</taxon>
        <taxon>Magnoliopsida</taxon>
        <taxon>eudicotyledons</taxon>
        <taxon>Gunneridae</taxon>
        <taxon>Pentapetalae</taxon>
        <taxon>rosids</taxon>
        <taxon>malvids</taxon>
        <taxon>Brassicales</taxon>
        <taxon>Brassicaceae</taxon>
        <taxon>Cardamineae</taxon>
        <taxon>Cardamine</taxon>
    </lineage>
</organism>
<dbReference type="InterPro" id="IPR021109">
    <property type="entry name" value="Peptidase_aspartic_dom_sf"/>
</dbReference>
<dbReference type="Proteomes" id="UP001558713">
    <property type="component" value="Unassembled WGS sequence"/>
</dbReference>
<reference evidence="1 2" key="1">
    <citation type="submission" date="2024-04" db="EMBL/GenBank/DDBJ databases">
        <title>Genome assembly C_amara_ONT_v2.</title>
        <authorList>
            <person name="Yant L."/>
            <person name="Moore C."/>
            <person name="Slenker M."/>
        </authorList>
    </citation>
    <scope>NUCLEOTIDE SEQUENCE [LARGE SCALE GENOMIC DNA]</scope>
    <source>
        <tissue evidence="1">Leaf</tissue>
    </source>
</reference>
<sequence length="147" mass="16769">MPLRDAYKLISLAQTCLRSEVMKRIEAKELAAQNSESKVITEKKIIIQEKLEDPGSFTFPCSLGQTVIINSLCNLEASVSIMPLSVAKRLGYEDYKPSKLSLVLADRIIRHPYGLLENLPIRIRHVEVHTNFIVMEMDEELRDLMIL</sequence>
<evidence type="ECO:0000313" key="1">
    <source>
        <dbReference type="EMBL" id="KAL1197952.1"/>
    </source>
</evidence>
<evidence type="ECO:0000313" key="2">
    <source>
        <dbReference type="Proteomes" id="UP001558713"/>
    </source>
</evidence>
<dbReference type="AlphaFoldDB" id="A0ABD0ZTQ8"/>
<accession>A0ABD0ZTQ8</accession>
<name>A0ABD0ZTQ8_CARAN</name>
<dbReference type="PANTHER" id="PTHR33067:SF31">
    <property type="entry name" value="RNA-DIRECTED DNA POLYMERASE"/>
    <property type="match status" value="1"/>
</dbReference>
<dbReference type="Gene3D" id="2.40.70.10">
    <property type="entry name" value="Acid Proteases"/>
    <property type="match status" value="1"/>
</dbReference>
<comment type="caution">
    <text evidence="1">The sequence shown here is derived from an EMBL/GenBank/DDBJ whole genome shotgun (WGS) entry which is preliminary data.</text>
</comment>
<keyword evidence="2" id="KW-1185">Reference proteome</keyword>
<proteinExistence type="predicted"/>
<protein>
    <submittedName>
        <fullName evidence="1">Uncharacterized protein</fullName>
    </submittedName>
</protein>
<dbReference type="CDD" id="cd00303">
    <property type="entry name" value="retropepsin_like"/>
    <property type="match status" value="1"/>
</dbReference>